<dbReference type="EMBL" id="SLWS01000007">
    <property type="protein sequence ID" value="TCO55620.1"/>
    <property type="molecule type" value="Genomic_DNA"/>
</dbReference>
<reference evidence="1 2" key="1">
    <citation type="submission" date="2019-03" db="EMBL/GenBank/DDBJ databases">
        <title>Genomic Encyclopedia of Type Strains, Phase IV (KMG-IV): sequencing the most valuable type-strain genomes for metagenomic binning, comparative biology and taxonomic classification.</title>
        <authorList>
            <person name="Goeker M."/>
        </authorList>
    </citation>
    <scope>NUCLEOTIDE SEQUENCE [LARGE SCALE GENOMIC DNA]</scope>
    <source>
        <strain evidence="1 2">DSM 45934</strain>
    </source>
</reference>
<dbReference type="SUPFAM" id="SSF56349">
    <property type="entry name" value="DNA breaking-rejoining enzymes"/>
    <property type="match status" value="1"/>
</dbReference>
<accession>A0A4V6NNU1</accession>
<gene>
    <name evidence="1" type="ORF">EV192_10741</name>
</gene>
<organism evidence="1 2">
    <name type="scientific">Actinocrispum wychmicini</name>
    <dbReference type="NCBI Taxonomy" id="1213861"/>
    <lineage>
        <taxon>Bacteria</taxon>
        <taxon>Bacillati</taxon>
        <taxon>Actinomycetota</taxon>
        <taxon>Actinomycetes</taxon>
        <taxon>Pseudonocardiales</taxon>
        <taxon>Pseudonocardiaceae</taxon>
        <taxon>Actinocrispum</taxon>
    </lineage>
</organism>
<evidence type="ECO:0000313" key="2">
    <source>
        <dbReference type="Proteomes" id="UP000295680"/>
    </source>
</evidence>
<name>A0A4V6NNU1_9PSEU</name>
<comment type="caution">
    <text evidence="1">The sequence shown here is derived from an EMBL/GenBank/DDBJ whole genome shotgun (WGS) entry which is preliminary data.</text>
</comment>
<proteinExistence type="predicted"/>
<evidence type="ECO:0000313" key="1">
    <source>
        <dbReference type="EMBL" id="TCO55620.1"/>
    </source>
</evidence>
<dbReference type="AlphaFoldDB" id="A0A4V6NNU1"/>
<dbReference type="RefSeq" id="WP_132121617.1">
    <property type="nucleotide sequence ID" value="NZ_SLWS01000007.1"/>
</dbReference>
<dbReference type="InterPro" id="IPR011010">
    <property type="entry name" value="DNA_brk_join_enz"/>
</dbReference>
<sequence>MICPRCRLIEQTTEILDDGSGQVAPALRPLHQAICSQPNPGTGLVWLHYNPHVVALMADLATGRLPLSHTTLDEHASRQAVIHLRDLLVQLQLLPYRDRYLALFENWLRRTLDAIEPAEDQQLVRRFATWHSLRQLRQRAAREALRPGLTNRPRHEINTATVFLAWLRDHGVAPETCTQTHLDTWITTGNTSRQGSRPFVVWATKNGTMPRHLHLPYHQRTPHETLTQDERLQLLRDLIDPDKPFVLRDRAAGLLLALFAQPLTRVVTLAMNDLDLTGDEVQITLGPHGPVPVPEPFGQILLDHAANRGPRNIEANRSSTWLFPGNQPGQHMHSTKLMNRLSKTGINLLGARLAAIRTLVSEMPPAVVAQALGYTAECAEDHATTAGAAWSSYASHRRQRGELTTP</sequence>
<dbReference type="OrthoDB" id="3405537at2"/>
<dbReference type="GO" id="GO:0003677">
    <property type="term" value="F:DNA binding"/>
    <property type="evidence" value="ECO:0007669"/>
    <property type="project" value="InterPro"/>
</dbReference>
<evidence type="ECO:0008006" key="3">
    <source>
        <dbReference type="Google" id="ProtNLM"/>
    </source>
</evidence>
<dbReference type="Proteomes" id="UP000295680">
    <property type="component" value="Unassembled WGS sequence"/>
</dbReference>
<protein>
    <recommendedName>
        <fullName evidence="3">Site-specific recombinase XerD</fullName>
    </recommendedName>
</protein>
<keyword evidence="2" id="KW-1185">Reference proteome</keyword>